<name>A0A494WZI2_9FIRM</name>
<reference evidence="2 3" key="1">
    <citation type="submission" date="2018-10" db="EMBL/GenBank/DDBJ databases">
        <authorList>
            <person name="Grouzdev D.S."/>
            <person name="Krutkina M.S."/>
            <person name="Tourova T.P."/>
            <person name="Nazina T.N."/>
        </authorList>
    </citation>
    <scope>NUCLEOTIDE SEQUENCE [LARGE SCALE GENOMIC DNA]</scope>
    <source>
        <strain evidence="2 3">435</strain>
    </source>
</reference>
<keyword evidence="1" id="KW-0175">Coiled coil</keyword>
<sequence>MGNGDLKEEIARLEEEIAELKRRWPAHSVKPAMVEQLEGLEEKLEHLRRMEEREL</sequence>
<evidence type="ECO:0000256" key="1">
    <source>
        <dbReference type="SAM" id="Coils"/>
    </source>
</evidence>
<protein>
    <submittedName>
        <fullName evidence="2">Histidine kinase</fullName>
    </submittedName>
</protein>
<dbReference type="AlphaFoldDB" id="A0A494WZI2"/>
<keyword evidence="2" id="KW-0418">Kinase</keyword>
<organism evidence="2 3">
    <name type="scientific">Desulfofundulus salinus</name>
    <dbReference type="NCBI Taxonomy" id="2419843"/>
    <lineage>
        <taxon>Bacteria</taxon>
        <taxon>Bacillati</taxon>
        <taxon>Bacillota</taxon>
        <taxon>Clostridia</taxon>
        <taxon>Eubacteriales</taxon>
        <taxon>Peptococcaceae</taxon>
        <taxon>Desulfofundulus</taxon>
    </lineage>
</organism>
<gene>
    <name evidence="2" type="ORF">D7024_04575</name>
</gene>
<accession>A0A494WZI2</accession>
<dbReference type="EMBL" id="RBWE01000001">
    <property type="protein sequence ID" value="RKO66285.1"/>
    <property type="molecule type" value="Genomic_DNA"/>
</dbReference>
<evidence type="ECO:0000313" key="3">
    <source>
        <dbReference type="Proteomes" id="UP000271256"/>
    </source>
</evidence>
<feature type="coiled-coil region" evidence="1">
    <location>
        <begin position="3"/>
        <end position="54"/>
    </location>
</feature>
<keyword evidence="2" id="KW-0808">Transferase</keyword>
<proteinExistence type="predicted"/>
<dbReference type="GO" id="GO:0016301">
    <property type="term" value="F:kinase activity"/>
    <property type="evidence" value="ECO:0007669"/>
    <property type="project" value="UniProtKB-KW"/>
</dbReference>
<dbReference type="Proteomes" id="UP000271256">
    <property type="component" value="Unassembled WGS sequence"/>
</dbReference>
<keyword evidence="3" id="KW-1185">Reference proteome</keyword>
<dbReference type="RefSeq" id="WP_121450725.1">
    <property type="nucleotide sequence ID" value="NZ_RBWE01000001.1"/>
</dbReference>
<evidence type="ECO:0000313" key="2">
    <source>
        <dbReference type="EMBL" id="RKO66285.1"/>
    </source>
</evidence>
<comment type="caution">
    <text evidence="2">The sequence shown here is derived from an EMBL/GenBank/DDBJ whole genome shotgun (WGS) entry which is preliminary data.</text>
</comment>